<feature type="region of interest" description="Disordered" evidence="1">
    <location>
        <begin position="1"/>
        <end position="35"/>
    </location>
</feature>
<feature type="domain" description="CCD97-like C-terminal" evidence="2">
    <location>
        <begin position="131"/>
        <end position="191"/>
    </location>
</feature>
<dbReference type="PANTHER" id="PTHR31840:SF1">
    <property type="entry name" value="COILED-COIL DOMAIN-CONTAINING PROTEIN 97"/>
    <property type="match status" value="1"/>
</dbReference>
<keyword evidence="4" id="KW-1185">Reference proteome</keyword>
<evidence type="ECO:0000313" key="3">
    <source>
        <dbReference type="EMBL" id="KAF2733822.1"/>
    </source>
</evidence>
<dbReference type="InterPro" id="IPR018613">
    <property type="entry name" value="Ccdc97-like"/>
</dbReference>
<proteinExistence type="predicted"/>
<evidence type="ECO:0000256" key="1">
    <source>
        <dbReference type="SAM" id="MobiDB-lite"/>
    </source>
</evidence>
<feature type="domain" description="CCD97-like C-terminal" evidence="2">
    <location>
        <begin position="44"/>
        <end position="99"/>
    </location>
</feature>
<protein>
    <recommendedName>
        <fullName evidence="2">CCD97-like C-terminal domain-containing protein</fullName>
    </recommendedName>
</protein>
<evidence type="ECO:0000313" key="4">
    <source>
        <dbReference type="Proteomes" id="UP000799444"/>
    </source>
</evidence>
<evidence type="ECO:0000259" key="2">
    <source>
        <dbReference type="Pfam" id="PF09747"/>
    </source>
</evidence>
<accession>A0A9P4QZ38</accession>
<dbReference type="AlphaFoldDB" id="A0A9P4QZ38"/>
<sequence length="216" mass="25248">MAPLRPVLQHSVSTTEATENPEATRTESRQPQLEPPRTYLTAKNRRKRYLELHEEYFDDYSLELAEPILYDRLIRQFQSTAERAAEGYRKGLAGMFATDFVLAYEKRDAMANPDQNQLFTFTRGEHGGVTADDKDYMPKNKDEGRAWWVDEMTQRFLRGDDKDFEYNQVDSNEKYDDPEEERDRVDAYFDSMESDFDTDGEGKEKVLTGETGIQDY</sequence>
<dbReference type="OrthoDB" id="333176at2759"/>
<dbReference type="Proteomes" id="UP000799444">
    <property type="component" value="Unassembled WGS sequence"/>
</dbReference>
<dbReference type="Pfam" id="PF09747">
    <property type="entry name" value="CCD97-like_C"/>
    <property type="match status" value="2"/>
</dbReference>
<organism evidence="3 4">
    <name type="scientific">Polyplosphaeria fusca</name>
    <dbReference type="NCBI Taxonomy" id="682080"/>
    <lineage>
        <taxon>Eukaryota</taxon>
        <taxon>Fungi</taxon>
        <taxon>Dikarya</taxon>
        <taxon>Ascomycota</taxon>
        <taxon>Pezizomycotina</taxon>
        <taxon>Dothideomycetes</taxon>
        <taxon>Pleosporomycetidae</taxon>
        <taxon>Pleosporales</taxon>
        <taxon>Tetraplosphaeriaceae</taxon>
        <taxon>Polyplosphaeria</taxon>
    </lineage>
</organism>
<reference evidence="3" key="1">
    <citation type="journal article" date="2020" name="Stud. Mycol.">
        <title>101 Dothideomycetes genomes: a test case for predicting lifestyles and emergence of pathogens.</title>
        <authorList>
            <person name="Haridas S."/>
            <person name="Albert R."/>
            <person name="Binder M."/>
            <person name="Bloem J."/>
            <person name="Labutti K."/>
            <person name="Salamov A."/>
            <person name="Andreopoulos B."/>
            <person name="Baker S."/>
            <person name="Barry K."/>
            <person name="Bills G."/>
            <person name="Bluhm B."/>
            <person name="Cannon C."/>
            <person name="Castanera R."/>
            <person name="Culley D."/>
            <person name="Daum C."/>
            <person name="Ezra D."/>
            <person name="Gonzalez J."/>
            <person name="Henrissat B."/>
            <person name="Kuo A."/>
            <person name="Liang C."/>
            <person name="Lipzen A."/>
            <person name="Lutzoni F."/>
            <person name="Magnuson J."/>
            <person name="Mondo S."/>
            <person name="Nolan M."/>
            <person name="Ohm R."/>
            <person name="Pangilinan J."/>
            <person name="Park H.-J."/>
            <person name="Ramirez L."/>
            <person name="Alfaro M."/>
            <person name="Sun H."/>
            <person name="Tritt A."/>
            <person name="Yoshinaga Y."/>
            <person name="Zwiers L.-H."/>
            <person name="Turgeon B."/>
            <person name="Goodwin S."/>
            <person name="Spatafora J."/>
            <person name="Crous P."/>
            <person name="Grigoriev I."/>
        </authorList>
    </citation>
    <scope>NUCLEOTIDE SEQUENCE</scope>
    <source>
        <strain evidence="3">CBS 125425</strain>
    </source>
</reference>
<dbReference type="EMBL" id="ML996156">
    <property type="protein sequence ID" value="KAF2733822.1"/>
    <property type="molecule type" value="Genomic_DNA"/>
</dbReference>
<feature type="compositionally biased region" description="Polar residues" evidence="1">
    <location>
        <begin position="10"/>
        <end position="21"/>
    </location>
</feature>
<dbReference type="InterPro" id="IPR040233">
    <property type="entry name" value="CCD97-like_C"/>
</dbReference>
<feature type="region of interest" description="Disordered" evidence="1">
    <location>
        <begin position="190"/>
        <end position="216"/>
    </location>
</feature>
<gene>
    <name evidence="3" type="ORF">EJ04DRAFT_266475</name>
</gene>
<dbReference type="PANTHER" id="PTHR31840">
    <property type="entry name" value="COILED-COIL DOMAIN-CONTAINING PROTEIN 97"/>
    <property type="match status" value="1"/>
</dbReference>
<comment type="caution">
    <text evidence="3">The sequence shown here is derived from an EMBL/GenBank/DDBJ whole genome shotgun (WGS) entry which is preliminary data.</text>
</comment>
<name>A0A9P4QZ38_9PLEO</name>